<dbReference type="Pfam" id="PF00480">
    <property type="entry name" value="ROK"/>
    <property type="match status" value="1"/>
</dbReference>
<dbReference type="eggNOG" id="COG1940">
    <property type="taxonomic scope" value="Bacteria"/>
</dbReference>
<organism evidence="2 3">
    <name type="scientific">Leifsonia xyli subsp. xyli (strain CTCB07)</name>
    <dbReference type="NCBI Taxonomy" id="281090"/>
    <lineage>
        <taxon>Bacteria</taxon>
        <taxon>Bacillati</taxon>
        <taxon>Actinomycetota</taxon>
        <taxon>Actinomycetes</taxon>
        <taxon>Micrococcales</taxon>
        <taxon>Microbacteriaceae</taxon>
        <taxon>Leifsonia</taxon>
    </lineage>
</organism>
<dbReference type="PROSITE" id="PS01125">
    <property type="entry name" value="ROK"/>
    <property type="match status" value="1"/>
</dbReference>
<dbReference type="SUPFAM" id="SSF53067">
    <property type="entry name" value="Actin-like ATPase domain"/>
    <property type="match status" value="1"/>
</dbReference>
<evidence type="ECO:0000313" key="3">
    <source>
        <dbReference type="Proteomes" id="UP000001306"/>
    </source>
</evidence>
<dbReference type="EMBL" id="AE016822">
    <property type="protein sequence ID" value="AAT88612.1"/>
    <property type="molecule type" value="Genomic_DNA"/>
</dbReference>
<dbReference type="Gene3D" id="1.10.10.10">
    <property type="entry name" value="Winged helix-like DNA-binding domain superfamily/Winged helix DNA-binding domain"/>
    <property type="match status" value="1"/>
</dbReference>
<sequence>MDRGRWAPPEERRRMSSGPGDVLQLIRRSEASTRGEVQQLTGLSRMTVAQRIDALMDAGLIVEHAGAGEATGGRRPDRLAFHVERSVLAVAAVDTERSRTALTDLSGRVLATDTVEVAITDGPTTLLDALTASMRGLIDRAAHGRDVVGSGVSVPGPVDPRTRRPSQPPIMPGWDGFPIAEHLAQSLPVPTFVENDADAMAFGEQSTNFPDDPAVCLVKVSTGIGAGLVINGSVYHGIDGGAGDIGHIRLADEDAICQCGSRGCLAAVASGRAVAMQLTGSGVPAASGHDIGRLLRDGNIDALRLTHRAGMRIGEVMATVISMINPGTLIVSGDLASAALLGGLRETLYPHSLPRATRNLDIRLGELGADAGLIGMARIVTDSLYSADAINHQLA</sequence>
<proteinExistence type="inferred from homology"/>
<dbReference type="InterPro" id="IPR036390">
    <property type="entry name" value="WH_DNA-bd_sf"/>
</dbReference>
<dbReference type="SUPFAM" id="SSF46785">
    <property type="entry name" value="Winged helix' DNA-binding domain"/>
    <property type="match status" value="1"/>
</dbReference>
<dbReference type="PANTHER" id="PTHR18964">
    <property type="entry name" value="ROK (REPRESSOR, ORF, KINASE) FAMILY"/>
    <property type="match status" value="1"/>
</dbReference>
<dbReference type="HOGENOM" id="CLU_036604_13_3_11"/>
<dbReference type="Pfam" id="PF13412">
    <property type="entry name" value="HTH_24"/>
    <property type="match status" value="1"/>
</dbReference>
<protein>
    <submittedName>
        <fullName evidence="2">Transcriptional regulator, ROK family</fullName>
    </submittedName>
</protein>
<evidence type="ECO:0000313" key="2">
    <source>
        <dbReference type="EMBL" id="AAT88612.1"/>
    </source>
</evidence>
<accession>Q6AG83</accession>
<dbReference type="KEGG" id="lxx:Lxx06740"/>
<dbReference type="InterPro" id="IPR036388">
    <property type="entry name" value="WH-like_DNA-bd_sf"/>
</dbReference>
<dbReference type="AlphaFoldDB" id="Q6AG83"/>
<name>Q6AG83_LEIXX</name>
<comment type="similarity">
    <text evidence="1">Belongs to the ROK (NagC/XylR) family.</text>
</comment>
<reference evidence="2 3" key="1">
    <citation type="journal article" date="2004" name="Mol. Plant Microbe Interact.">
        <title>The genome sequence of the Gram-positive sugarcane pathogen Leifsonia xyli subsp. xyli.</title>
        <authorList>
            <person name="Monteiro-Vitorello C.B."/>
            <person name="Camargo L.E.A."/>
            <person name="Van Sluys M.A."/>
            <person name="Kitajima J.P."/>
            <person name="Truffi D."/>
            <person name="do Amaral A.M."/>
            <person name="Harakava R."/>
            <person name="de Oliveira J.C.F."/>
            <person name="Wood D."/>
            <person name="de Oliveira M.C."/>
            <person name="Miyaki C.Y."/>
            <person name="Takita M.A."/>
            <person name="da Silva A.C.R."/>
            <person name="Furlan L.R."/>
            <person name="Carraro D.M."/>
            <person name="Camarotte G."/>
            <person name="Almeida N.F. Jr."/>
            <person name="Carrer H."/>
            <person name="Coutinho L.L."/>
            <person name="El-Dorry H.A."/>
            <person name="Ferro M.I.T."/>
            <person name="Gagliardi P.R."/>
            <person name="Giglioti E."/>
            <person name="Goldman M.H.S."/>
            <person name="Goldman G.H."/>
            <person name="Kimura E.T."/>
            <person name="Ferro E.S."/>
            <person name="Kuramae E.E."/>
            <person name="Lemos E.G.M."/>
            <person name="Lemos M.V.F."/>
            <person name="Mauro S.M.Z."/>
            <person name="Machado M.A."/>
            <person name="Marino C.L."/>
            <person name="Menck C.F."/>
            <person name="Nunes L.R."/>
            <person name="Oliveira R.C."/>
            <person name="Pereira G.G."/>
            <person name="Siqueira W."/>
            <person name="de Souza A.A."/>
            <person name="Tsai S.M."/>
            <person name="Zanca A.S."/>
            <person name="Simpson A.J.G."/>
            <person name="Brumbley S.M."/>
            <person name="Setubal J.C."/>
        </authorList>
    </citation>
    <scope>NUCLEOTIDE SEQUENCE [LARGE SCALE GENOMIC DNA]</scope>
    <source>
        <strain evidence="2 3">CTCB07</strain>
    </source>
</reference>
<keyword evidence="3" id="KW-1185">Reference proteome</keyword>
<dbReference type="Proteomes" id="UP000001306">
    <property type="component" value="Chromosome"/>
</dbReference>
<dbReference type="Gene3D" id="3.30.420.40">
    <property type="match status" value="2"/>
</dbReference>
<dbReference type="PANTHER" id="PTHR18964:SF173">
    <property type="entry name" value="GLUCOKINASE"/>
    <property type="match status" value="1"/>
</dbReference>
<dbReference type="InterPro" id="IPR000600">
    <property type="entry name" value="ROK"/>
</dbReference>
<dbReference type="InterPro" id="IPR049874">
    <property type="entry name" value="ROK_cs"/>
</dbReference>
<dbReference type="InterPro" id="IPR043129">
    <property type="entry name" value="ATPase_NBD"/>
</dbReference>
<dbReference type="STRING" id="281090.Lxx06740"/>
<evidence type="ECO:0000256" key="1">
    <source>
        <dbReference type="ARBA" id="ARBA00006479"/>
    </source>
</evidence>
<gene>
    <name evidence="2" type="ordered locus">Lxx06740</name>
</gene>